<evidence type="ECO:0000256" key="3">
    <source>
        <dbReference type="ARBA" id="ARBA00023170"/>
    </source>
</evidence>
<accession>A0ABV0QSE8</accession>
<dbReference type="EMBL" id="JAHRIN010020552">
    <property type="protein sequence ID" value="MEQ2198765.1"/>
    <property type="molecule type" value="Genomic_DNA"/>
</dbReference>
<proteinExistence type="predicted"/>
<keyword evidence="3" id="KW-0675">Receptor</keyword>
<keyword evidence="1" id="KW-0805">Transcription regulation</keyword>
<dbReference type="Gene3D" id="1.10.565.10">
    <property type="entry name" value="Retinoid X Receptor"/>
    <property type="match status" value="1"/>
</dbReference>
<keyword evidence="5" id="KW-1185">Reference proteome</keyword>
<dbReference type="Proteomes" id="UP001434883">
    <property type="component" value="Unassembled WGS sequence"/>
</dbReference>
<comment type="caution">
    <text evidence="4">The sequence shown here is derived from an EMBL/GenBank/DDBJ whole genome shotgun (WGS) entry which is preliminary data.</text>
</comment>
<name>A0ABV0QSE8_9TELE</name>
<evidence type="ECO:0000313" key="5">
    <source>
        <dbReference type="Proteomes" id="UP001434883"/>
    </source>
</evidence>
<evidence type="ECO:0000256" key="1">
    <source>
        <dbReference type="ARBA" id="ARBA00023015"/>
    </source>
</evidence>
<reference evidence="4 5" key="1">
    <citation type="submission" date="2021-06" db="EMBL/GenBank/DDBJ databases">
        <authorList>
            <person name="Palmer J.M."/>
        </authorList>
    </citation>
    <scope>NUCLEOTIDE SEQUENCE [LARGE SCALE GENOMIC DNA]</scope>
    <source>
        <strain evidence="4 5">XC_2019</strain>
        <tissue evidence="4">Muscle</tissue>
    </source>
</reference>
<dbReference type="InterPro" id="IPR035500">
    <property type="entry name" value="NHR-like_dom_sf"/>
</dbReference>
<gene>
    <name evidence="4" type="ORF">XENOCAPTIV_017928</name>
</gene>
<protein>
    <submittedName>
        <fullName evidence="4">Uncharacterized protein</fullName>
    </submittedName>
</protein>
<keyword evidence="2" id="KW-0804">Transcription</keyword>
<organism evidence="4 5">
    <name type="scientific">Xenoophorus captivus</name>
    <dbReference type="NCBI Taxonomy" id="1517983"/>
    <lineage>
        <taxon>Eukaryota</taxon>
        <taxon>Metazoa</taxon>
        <taxon>Chordata</taxon>
        <taxon>Craniata</taxon>
        <taxon>Vertebrata</taxon>
        <taxon>Euteleostomi</taxon>
        <taxon>Actinopterygii</taxon>
        <taxon>Neopterygii</taxon>
        <taxon>Teleostei</taxon>
        <taxon>Neoteleostei</taxon>
        <taxon>Acanthomorphata</taxon>
        <taxon>Ovalentaria</taxon>
        <taxon>Atherinomorphae</taxon>
        <taxon>Cyprinodontiformes</taxon>
        <taxon>Goodeidae</taxon>
        <taxon>Xenoophorus</taxon>
    </lineage>
</organism>
<evidence type="ECO:0000313" key="4">
    <source>
        <dbReference type="EMBL" id="MEQ2198765.1"/>
    </source>
</evidence>
<sequence length="111" mass="12594">MSLFSPGSGRNSTHFIPLKSIIEPYRPGVQQHAAIDRVHENLALTLKTWIDGKKKGPNKRLLYPKMIACLTEMRTMTEEYSKQILQIQDVQPDTISPLMMEVVSKNSCNHA</sequence>
<evidence type="ECO:0000256" key="2">
    <source>
        <dbReference type="ARBA" id="ARBA00023163"/>
    </source>
</evidence>
<dbReference type="SUPFAM" id="SSF48508">
    <property type="entry name" value="Nuclear receptor ligand-binding domain"/>
    <property type="match status" value="1"/>
</dbReference>